<evidence type="ECO:0000256" key="1">
    <source>
        <dbReference type="ARBA" id="ARBA00005466"/>
    </source>
</evidence>
<evidence type="ECO:0000256" key="5">
    <source>
        <dbReference type="SAM" id="SignalP"/>
    </source>
</evidence>
<dbReference type="InterPro" id="IPR006093">
    <property type="entry name" value="Oxy_OxRdtase_FAD_BS"/>
</dbReference>
<dbReference type="InterPro" id="IPR016166">
    <property type="entry name" value="FAD-bd_PCMH"/>
</dbReference>
<dbReference type="GO" id="GO:0071949">
    <property type="term" value="F:FAD binding"/>
    <property type="evidence" value="ECO:0007669"/>
    <property type="project" value="InterPro"/>
</dbReference>
<dbReference type="Gene3D" id="3.40.462.20">
    <property type="match status" value="1"/>
</dbReference>
<comment type="similarity">
    <text evidence="1">Belongs to the oxygen-dependent FAD-linked oxidoreductase family.</text>
</comment>
<evidence type="ECO:0000256" key="3">
    <source>
        <dbReference type="ARBA" id="ARBA00022827"/>
    </source>
</evidence>
<dbReference type="PANTHER" id="PTHR42973:SF17">
    <property type="entry name" value="OXIDASE, PUTATIVE (AFU_ORTHOLOGUE AFUA_6G14340)-RELATED"/>
    <property type="match status" value="1"/>
</dbReference>
<keyword evidence="4" id="KW-0560">Oxidoreductase</keyword>
<organism evidence="7 8">
    <name type="scientific">Pseudocercospora fuligena</name>
    <dbReference type="NCBI Taxonomy" id="685502"/>
    <lineage>
        <taxon>Eukaryota</taxon>
        <taxon>Fungi</taxon>
        <taxon>Dikarya</taxon>
        <taxon>Ascomycota</taxon>
        <taxon>Pezizomycotina</taxon>
        <taxon>Dothideomycetes</taxon>
        <taxon>Dothideomycetidae</taxon>
        <taxon>Mycosphaerellales</taxon>
        <taxon>Mycosphaerellaceae</taxon>
        <taxon>Pseudocercospora</taxon>
    </lineage>
</organism>
<feature type="chain" id="PRO_5034593137" evidence="5">
    <location>
        <begin position="19"/>
        <end position="621"/>
    </location>
</feature>
<evidence type="ECO:0000313" key="7">
    <source>
        <dbReference type="EMBL" id="KAF7193028.1"/>
    </source>
</evidence>
<dbReference type="PANTHER" id="PTHR42973">
    <property type="entry name" value="BINDING OXIDOREDUCTASE, PUTATIVE (AFU_ORTHOLOGUE AFUA_1G17690)-RELATED"/>
    <property type="match status" value="1"/>
</dbReference>
<gene>
    <name evidence="7" type="ORF">HII31_05589</name>
</gene>
<dbReference type="EMBL" id="JABCIY010000096">
    <property type="protein sequence ID" value="KAF7193028.1"/>
    <property type="molecule type" value="Genomic_DNA"/>
</dbReference>
<feature type="signal peptide" evidence="5">
    <location>
        <begin position="1"/>
        <end position="18"/>
    </location>
</feature>
<dbReference type="InterPro" id="IPR016169">
    <property type="entry name" value="FAD-bd_PCMH_sub2"/>
</dbReference>
<dbReference type="PROSITE" id="PS51387">
    <property type="entry name" value="FAD_PCMH"/>
    <property type="match status" value="1"/>
</dbReference>
<feature type="domain" description="FAD-binding PCMH-type" evidence="6">
    <location>
        <begin position="62"/>
        <end position="234"/>
    </location>
</feature>
<evidence type="ECO:0000256" key="4">
    <source>
        <dbReference type="ARBA" id="ARBA00023002"/>
    </source>
</evidence>
<protein>
    <submittedName>
        <fullName evidence="7">FAD-linked oxidoreductase sorD</fullName>
    </submittedName>
</protein>
<keyword evidence="3" id="KW-0274">FAD</keyword>
<evidence type="ECO:0000256" key="2">
    <source>
        <dbReference type="ARBA" id="ARBA00022630"/>
    </source>
</evidence>
<reference evidence="7" key="1">
    <citation type="submission" date="2020-04" db="EMBL/GenBank/DDBJ databases">
        <title>Draft genome resource of the tomato pathogen Pseudocercospora fuligena.</title>
        <authorList>
            <person name="Zaccaron A."/>
        </authorList>
    </citation>
    <scope>NUCLEOTIDE SEQUENCE</scope>
    <source>
        <strain evidence="7">PF001</strain>
    </source>
</reference>
<dbReference type="InterPro" id="IPR050416">
    <property type="entry name" value="FAD-linked_Oxidoreductase"/>
</dbReference>
<sequence>MWASSSFLVSLAVSFAAALPGHPDVNAYASCIAAAVKGNSSLYAFPTTANYQTELDVYNLDHIYFPSAIAFPTCVDEVSALVQCAHKAGVAVQSLSGGHSYLNFGLGGRNGSLSIRLEYLNDFAYDAETQIASFGSGNLLGAVRQQLTALNRLPIFSSIPSIGTGGHLTIGGLGPGSRLHGLASDQIVQVQVVTANGAVVIANEEQYPDLFFAVRGAAWSFGIVTHFWIKTYDVVQQIDYSYLIPGNFSTSAQFLTGWQALISQKNLSHAFGSTVYVYEGFSLINGNFMGSQEEFSQVGLNALISQAIPTSALLGVLDKLNLTATIGLVSDFESTGLLSLLPSLPSSAVLELVSGIQKLAPALKTGNTQAIVQGIQSSNSTTLKALISSLNATQLPSIFSNLATSGLLDIVTNTTDLQIAGAVLSNLNLTSIFGLISEAAASPLLTALPPNTKFSTLFSTLFSSHTPGHFYGKSLKYTDETLMTPSTIQSVYSYLDSTEKGTALWFVLFDLAGGAINEVSTNSSAYWHRDALVWLQSYVVNLSGPVTKTSKDFLNNLNGVVQNSTKAIDESAYAGYVDDGLKDAQKAYWGGNVPYLQKVKGVWDSTDVFRNPHSVVGVVFA</sequence>
<accession>A0A8H6RLG4</accession>
<dbReference type="InterPro" id="IPR036318">
    <property type="entry name" value="FAD-bd_PCMH-like_sf"/>
</dbReference>
<keyword evidence="2" id="KW-0285">Flavoprotein</keyword>
<dbReference type="AlphaFoldDB" id="A0A8H6RLG4"/>
<keyword evidence="8" id="KW-1185">Reference proteome</keyword>
<comment type="caution">
    <text evidence="7">The sequence shown here is derived from an EMBL/GenBank/DDBJ whole genome shotgun (WGS) entry which is preliminary data.</text>
</comment>
<dbReference type="OrthoDB" id="415825at2759"/>
<dbReference type="GO" id="GO:0016491">
    <property type="term" value="F:oxidoreductase activity"/>
    <property type="evidence" value="ECO:0007669"/>
    <property type="project" value="UniProtKB-KW"/>
</dbReference>
<keyword evidence="5" id="KW-0732">Signal</keyword>
<dbReference type="SUPFAM" id="SSF56176">
    <property type="entry name" value="FAD-binding/transporter-associated domain-like"/>
    <property type="match status" value="1"/>
</dbReference>
<evidence type="ECO:0000313" key="8">
    <source>
        <dbReference type="Proteomes" id="UP000660729"/>
    </source>
</evidence>
<dbReference type="Proteomes" id="UP000660729">
    <property type="component" value="Unassembled WGS sequence"/>
</dbReference>
<name>A0A8H6RLG4_9PEZI</name>
<dbReference type="InterPro" id="IPR006094">
    <property type="entry name" value="Oxid_FAD_bind_N"/>
</dbReference>
<evidence type="ECO:0000259" key="6">
    <source>
        <dbReference type="PROSITE" id="PS51387"/>
    </source>
</evidence>
<dbReference type="Gene3D" id="3.30.465.10">
    <property type="match status" value="1"/>
</dbReference>
<dbReference type="InterPro" id="IPR012951">
    <property type="entry name" value="BBE"/>
</dbReference>
<dbReference type="PROSITE" id="PS00862">
    <property type="entry name" value="OX2_COVAL_FAD"/>
    <property type="match status" value="1"/>
</dbReference>
<dbReference type="Pfam" id="PF08031">
    <property type="entry name" value="BBE"/>
    <property type="match status" value="1"/>
</dbReference>
<proteinExistence type="inferred from homology"/>
<dbReference type="Pfam" id="PF01565">
    <property type="entry name" value="FAD_binding_4"/>
    <property type="match status" value="1"/>
</dbReference>